<organism evidence="1 2">
    <name type="scientific">Gonapodya prolifera (strain JEL478)</name>
    <name type="common">Monoblepharis prolifera</name>
    <dbReference type="NCBI Taxonomy" id="1344416"/>
    <lineage>
        <taxon>Eukaryota</taxon>
        <taxon>Fungi</taxon>
        <taxon>Fungi incertae sedis</taxon>
        <taxon>Chytridiomycota</taxon>
        <taxon>Chytridiomycota incertae sedis</taxon>
        <taxon>Monoblepharidomycetes</taxon>
        <taxon>Monoblepharidales</taxon>
        <taxon>Gonapodyaceae</taxon>
        <taxon>Gonapodya</taxon>
    </lineage>
</organism>
<dbReference type="AlphaFoldDB" id="A0A139ABH4"/>
<sequence length="186" mass="20090">MSSVFSKVDVKDESDYPMKGEEGSKIVVAKPDVETILAGVASVDTSGELALTPFESNPTGYLAVSKAIIQLLSSRHASDSVTSDALVALLGSLDRIEKLLLQQATHQSELIHHLLAANEHIGYLACERDVLSARVHELEGSAGKSLPIYVNIENVQGQSLTLEDMSRAEVVTRKDETCKSVIDVTW</sequence>
<reference evidence="1 2" key="1">
    <citation type="journal article" date="2015" name="Genome Biol. Evol.">
        <title>Phylogenomic analyses indicate that early fungi evolved digesting cell walls of algal ancestors of land plants.</title>
        <authorList>
            <person name="Chang Y."/>
            <person name="Wang S."/>
            <person name="Sekimoto S."/>
            <person name="Aerts A.L."/>
            <person name="Choi C."/>
            <person name="Clum A."/>
            <person name="LaButti K.M."/>
            <person name="Lindquist E.A."/>
            <person name="Yee Ngan C."/>
            <person name="Ohm R.A."/>
            <person name="Salamov A.A."/>
            <person name="Grigoriev I.V."/>
            <person name="Spatafora J.W."/>
            <person name="Berbee M.L."/>
        </authorList>
    </citation>
    <scope>NUCLEOTIDE SEQUENCE [LARGE SCALE GENOMIC DNA]</scope>
    <source>
        <strain evidence="1 2">JEL478</strain>
    </source>
</reference>
<proteinExistence type="predicted"/>
<evidence type="ECO:0000313" key="2">
    <source>
        <dbReference type="Proteomes" id="UP000070544"/>
    </source>
</evidence>
<dbReference type="Proteomes" id="UP000070544">
    <property type="component" value="Unassembled WGS sequence"/>
</dbReference>
<keyword evidence="2" id="KW-1185">Reference proteome</keyword>
<evidence type="ECO:0000313" key="1">
    <source>
        <dbReference type="EMBL" id="KXS13994.1"/>
    </source>
</evidence>
<protein>
    <submittedName>
        <fullName evidence="1">Uncharacterized protein</fullName>
    </submittedName>
</protein>
<gene>
    <name evidence="1" type="ORF">M427DRAFT_136082</name>
</gene>
<name>A0A139ABH4_GONPJ</name>
<dbReference type="EMBL" id="KQ965772">
    <property type="protein sequence ID" value="KXS13994.1"/>
    <property type="molecule type" value="Genomic_DNA"/>
</dbReference>
<accession>A0A139ABH4</accession>